<dbReference type="Gene3D" id="1.20.120.160">
    <property type="entry name" value="HPT domain"/>
    <property type="match status" value="1"/>
</dbReference>
<evidence type="ECO:0000256" key="4">
    <source>
        <dbReference type="ARBA" id="ARBA00022475"/>
    </source>
</evidence>
<dbReference type="Gene3D" id="1.10.287.130">
    <property type="match status" value="1"/>
</dbReference>
<evidence type="ECO:0000313" key="19">
    <source>
        <dbReference type="EMBL" id="MDN3609521.1"/>
    </source>
</evidence>
<organism evidence="19 20">
    <name type="scientific">Vibrio ostreicida</name>
    <dbReference type="NCBI Taxonomy" id="526588"/>
    <lineage>
        <taxon>Bacteria</taxon>
        <taxon>Pseudomonadati</taxon>
        <taxon>Pseudomonadota</taxon>
        <taxon>Gammaproteobacteria</taxon>
        <taxon>Vibrionales</taxon>
        <taxon>Vibrionaceae</taxon>
        <taxon>Vibrio</taxon>
    </lineage>
</organism>
<evidence type="ECO:0000256" key="7">
    <source>
        <dbReference type="ARBA" id="ARBA00022741"/>
    </source>
</evidence>
<comment type="caution">
    <text evidence="19">The sequence shown here is derived from an EMBL/GenBank/DDBJ whole genome shotgun (WGS) entry which is preliminary data.</text>
</comment>
<evidence type="ECO:0000256" key="13">
    <source>
        <dbReference type="PROSITE-ProRule" id="PRU00110"/>
    </source>
</evidence>
<dbReference type="Proteomes" id="UP001238540">
    <property type="component" value="Unassembled WGS sequence"/>
</dbReference>
<dbReference type="SUPFAM" id="SSF47226">
    <property type="entry name" value="Histidine-containing phosphotransfer domain, HPT domain"/>
    <property type="match status" value="1"/>
</dbReference>
<comment type="subcellular location">
    <subcellularLocation>
        <location evidence="2">Cell membrane</location>
        <topology evidence="2">Multi-pass membrane protein</topology>
    </subcellularLocation>
</comment>
<dbReference type="Gene3D" id="3.30.565.10">
    <property type="entry name" value="Histidine kinase-like ATPase, C-terminal domain"/>
    <property type="match status" value="1"/>
</dbReference>
<evidence type="ECO:0000256" key="15">
    <source>
        <dbReference type="SAM" id="Phobius"/>
    </source>
</evidence>
<sequence length="1204" mass="134512">MDSENSNPKRLAQPEILTLVLAIALLIGVVEFIVIQILPFAEKWFPNIPEAVLDGVLLAIVSVPIAYLLLSKTTFSELRSSSTIRAKILFSIGLPLTISIVLFTNDILIKNSNIESVNQQNLAFDRIEPISNLIHTMQQERGLSIGYLTSGEDRFKLLMLEKSNETDKQVTSLLDIAASESLERIRQASSQGQKGWEQTLNIYSAIIDLLINDIQIISKNVDKQFSDRLLTYVTVLKLKELIGIERALLSGLIATEKANSDKTDAIRIKKRLRSVIAQQEVYIKLLNYYFTSRELAHFNELMETEATYQASDFRAQILNDEADYYHFELTSLLGYNGIIHRYKNYLIRGSDHYEQAVLQQFEQLSVTISNLRDVYKNDPKAIKHIDALASTMAKYQSNMLIIKRMKSSGEDISIIDRVVAIDDSITDDAIQYLNGSYRDRDPLEIFQVITLKINQVDEMTDYLFSDLKNNAENYLGETKKNLYLISTLSLVLFTIVLSLLIIIIKQVTAAFDERSIALEKAEQATKMKSEFLASMSHEIRTPMNGILGMLGLLLHSDLSQSQRHKTKVAQSSAKGLLALINDILDFSKVDAGKLEIEDVDFNLLRQLGEFTESLAFKAHEKDLELILNFSKIENTWVRGDSGRIRQILNNLVSNAIKFTDSGEIVITAELDSISDTQYQFSCSVSDTGIGIPANKINTLFDEFSQVDASTTRKYGGTGLGLSIAKRLSLLMGGDITVESKLGEGSVFRFNITLGHSTVPQNRLKPIDISQLRLLIVDDNKTNLEVLYEQLALWGAKVDQAGSGLEALEQLKEHKTNGQVYDAVLLDMQMPEMDGEALARSIRSNSDYDNIKLILMTSIHHEHGPEHFKRIGFNAYFAKPATEYDLKTALSLIKDKQCNDQLVTHEFISNLVSDSDNDTIERSCPGYYSAITNARILIVDDNVVNQEVAKLMLENIGASCDLINIAANGQEAIETLKDSVTTMPFDIVLMDCQMPILDGYAATKAIRDGQAGNVFRHIPIIAMTANAFKGDKVKCLDAGMNDYLSKPIEPDKLLEVLQRYISETSISNSRAMPIAKENPVEHHDTSSSATQSSKDYLGFSPWEKEKLIERLGGNQEFVDTVFDEVKAVTPKLISQLSSAIDEADFDAITLHAHTLKGMAGNICATKIEQIAFDIELFAKNSDINSIQSTYSQLPPSYDELISSLD</sequence>
<feature type="domain" description="Histidine kinase" evidence="16">
    <location>
        <begin position="534"/>
        <end position="755"/>
    </location>
</feature>
<evidence type="ECO:0000259" key="18">
    <source>
        <dbReference type="PROSITE" id="PS50894"/>
    </source>
</evidence>
<evidence type="ECO:0000256" key="10">
    <source>
        <dbReference type="ARBA" id="ARBA00022989"/>
    </source>
</evidence>
<dbReference type="PROSITE" id="PS50894">
    <property type="entry name" value="HPT"/>
    <property type="match status" value="1"/>
</dbReference>
<dbReference type="InterPro" id="IPR003594">
    <property type="entry name" value="HATPase_dom"/>
</dbReference>
<dbReference type="PROSITE" id="PS50109">
    <property type="entry name" value="HIS_KIN"/>
    <property type="match status" value="1"/>
</dbReference>
<name>A0ABT8BQV7_9VIBR</name>
<feature type="transmembrane region" description="Helical" evidence="15">
    <location>
        <begin position="16"/>
        <end position="39"/>
    </location>
</feature>
<dbReference type="InterPro" id="IPR013587">
    <property type="entry name" value="Nitrate/nitrite_sensing"/>
</dbReference>
<evidence type="ECO:0000256" key="9">
    <source>
        <dbReference type="ARBA" id="ARBA00022840"/>
    </source>
</evidence>
<feature type="modified residue" description="4-aspartylphosphate" evidence="14">
    <location>
        <position position="990"/>
    </location>
</feature>
<dbReference type="Pfam" id="PF00072">
    <property type="entry name" value="Response_reg"/>
    <property type="match status" value="2"/>
</dbReference>
<dbReference type="SMART" id="SM00388">
    <property type="entry name" value="HisKA"/>
    <property type="match status" value="1"/>
</dbReference>
<dbReference type="PANTHER" id="PTHR45339">
    <property type="entry name" value="HYBRID SIGNAL TRANSDUCTION HISTIDINE KINASE J"/>
    <property type="match status" value="1"/>
</dbReference>
<protein>
    <recommendedName>
        <fullName evidence="3">histidine kinase</fullName>
        <ecNumber evidence="3">2.7.13.3</ecNumber>
    </recommendedName>
</protein>
<dbReference type="InterPro" id="IPR008207">
    <property type="entry name" value="Sig_transdc_His_kin_Hpt_dom"/>
</dbReference>
<dbReference type="Pfam" id="PF02518">
    <property type="entry name" value="HATPase_c"/>
    <property type="match status" value="1"/>
</dbReference>
<keyword evidence="7" id="KW-0547">Nucleotide-binding</keyword>
<evidence type="ECO:0000259" key="16">
    <source>
        <dbReference type="PROSITE" id="PS50109"/>
    </source>
</evidence>
<dbReference type="PROSITE" id="PS50110">
    <property type="entry name" value="RESPONSE_REGULATORY"/>
    <property type="match status" value="2"/>
</dbReference>
<feature type="transmembrane region" description="Helical" evidence="15">
    <location>
        <begin position="482"/>
        <end position="504"/>
    </location>
</feature>
<reference evidence="20" key="1">
    <citation type="journal article" date="2019" name="Int. J. Syst. Evol. Microbiol.">
        <title>The Global Catalogue of Microorganisms (GCM) 10K type strain sequencing project: providing services to taxonomists for standard genome sequencing and annotation.</title>
        <authorList>
            <consortium name="The Broad Institute Genomics Platform"/>
            <consortium name="The Broad Institute Genome Sequencing Center for Infectious Disease"/>
            <person name="Wu L."/>
            <person name="Ma J."/>
        </authorList>
    </citation>
    <scope>NUCLEOTIDE SEQUENCE [LARGE SCALE GENOMIC DNA]</scope>
    <source>
        <strain evidence="20">CECT 7398</strain>
    </source>
</reference>
<accession>A0ABT8BQV7</accession>
<dbReference type="Gene3D" id="3.40.50.2300">
    <property type="match status" value="2"/>
</dbReference>
<dbReference type="CDD" id="cd00082">
    <property type="entry name" value="HisKA"/>
    <property type="match status" value="1"/>
</dbReference>
<dbReference type="Pfam" id="PF08376">
    <property type="entry name" value="NIT"/>
    <property type="match status" value="1"/>
</dbReference>
<keyword evidence="9" id="KW-0067">ATP-binding</keyword>
<feature type="modified residue" description="Phosphohistidine" evidence="13">
    <location>
        <position position="1152"/>
    </location>
</feature>
<dbReference type="InterPro" id="IPR005467">
    <property type="entry name" value="His_kinase_dom"/>
</dbReference>
<dbReference type="Pfam" id="PF01627">
    <property type="entry name" value="Hpt"/>
    <property type="match status" value="1"/>
</dbReference>
<feature type="domain" description="HPt" evidence="18">
    <location>
        <begin position="1113"/>
        <end position="1204"/>
    </location>
</feature>
<dbReference type="InterPro" id="IPR003661">
    <property type="entry name" value="HisK_dim/P_dom"/>
</dbReference>
<evidence type="ECO:0000256" key="12">
    <source>
        <dbReference type="ARBA" id="ARBA00023136"/>
    </source>
</evidence>
<keyword evidence="6 15" id="KW-0812">Transmembrane</keyword>
<dbReference type="SMART" id="SM00387">
    <property type="entry name" value="HATPase_c"/>
    <property type="match status" value="1"/>
</dbReference>
<keyword evidence="10 15" id="KW-1133">Transmembrane helix</keyword>
<dbReference type="InterPro" id="IPR011006">
    <property type="entry name" value="CheY-like_superfamily"/>
</dbReference>
<evidence type="ECO:0000256" key="2">
    <source>
        <dbReference type="ARBA" id="ARBA00004651"/>
    </source>
</evidence>
<comment type="catalytic activity">
    <reaction evidence="1">
        <text>ATP + protein L-histidine = ADP + protein N-phospho-L-histidine.</text>
        <dbReference type="EC" id="2.7.13.3"/>
    </reaction>
</comment>
<dbReference type="InterPro" id="IPR001789">
    <property type="entry name" value="Sig_transdc_resp-reg_receiver"/>
</dbReference>
<dbReference type="Pfam" id="PF00512">
    <property type="entry name" value="HisKA"/>
    <property type="match status" value="1"/>
</dbReference>
<dbReference type="CDD" id="cd00088">
    <property type="entry name" value="HPT"/>
    <property type="match status" value="1"/>
</dbReference>
<dbReference type="RefSeq" id="WP_170882427.1">
    <property type="nucleotide sequence ID" value="NZ_JABEYA020000002.1"/>
</dbReference>
<evidence type="ECO:0000256" key="11">
    <source>
        <dbReference type="ARBA" id="ARBA00023012"/>
    </source>
</evidence>
<keyword evidence="5 14" id="KW-0597">Phosphoprotein</keyword>
<dbReference type="InterPro" id="IPR036890">
    <property type="entry name" value="HATPase_C_sf"/>
</dbReference>
<dbReference type="SUPFAM" id="SSF47384">
    <property type="entry name" value="Homodimeric domain of signal transducing histidine kinase"/>
    <property type="match status" value="1"/>
</dbReference>
<evidence type="ECO:0000256" key="3">
    <source>
        <dbReference type="ARBA" id="ARBA00012438"/>
    </source>
</evidence>
<keyword evidence="20" id="KW-1185">Reference proteome</keyword>
<keyword evidence="12 15" id="KW-0472">Membrane</keyword>
<keyword evidence="11" id="KW-0902">Two-component regulatory system</keyword>
<dbReference type="InterPro" id="IPR004358">
    <property type="entry name" value="Sig_transdc_His_kin-like_C"/>
</dbReference>
<feature type="modified residue" description="4-aspartylphosphate" evidence="14">
    <location>
        <position position="826"/>
    </location>
</feature>
<evidence type="ECO:0000256" key="14">
    <source>
        <dbReference type="PROSITE-ProRule" id="PRU00169"/>
    </source>
</evidence>
<keyword evidence="4" id="KW-1003">Cell membrane</keyword>
<dbReference type="CDD" id="cd17546">
    <property type="entry name" value="REC_hyHK_CKI1_RcsC-like"/>
    <property type="match status" value="2"/>
</dbReference>
<proteinExistence type="predicted"/>
<dbReference type="EC" id="2.7.13.3" evidence="3"/>
<evidence type="ECO:0000256" key="8">
    <source>
        <dbReference type="ARBA" id="ARBA00022801"/>
    </source>
</evidence>
<dbReference type="CDD" id="cd16922">
    <property type="entry name" value="HATPase_EvgS-ArcB-TorS-like"/>
    <property type="match status" value="1"/>
</dbReference>
<dbReference type="SUPFAM" id="SSF55874">
    <property type="entry name" value="ATPase domain of HSP90 chaperone/DNA topoisomerase II/histidine kinase"/>
    <property type="match status" value="1"/>
</dbReference>
<keyword evidence="8" id="KW-0378">Hydrolase</keyword>
<dbReference type="PRINTS" id="PR00344">
    <property type="entry name" value="BCTRLSENSOR"/>
</dbReference>
<feature type="domain" description="Response regulatory" evidence="17">
    <location>
        <begin position="772"/>
        <end position="893"/>
    </location>
</feature>
<dbReference type="EMBL" id="JAUFQC010000001">
    <property type="protein sequence ID" value="MDN3609521.1"/>
    <property type="molecule type" value="Genomic_DNA"/>
</dbReference>
<feature type="transmembrane region" description="Helical" evidence="15">
    <location>
        <begin position="51"/>
        <end position="70"/>
    </location>
</feature>
<dbReference type="PANTHER" id="PTHR45339:SF1">
    <property type="entry name" value="HYBRID SIGNAL TRANSDUCTION HISTIDINE KINASE J"/>
    <property type="match status" value="1"/>
</dbReference>
<evidence type="ECO:0000313" key="20">
    <source>
        <dbReference type="Proteomes" id="UP001238540"/>
    </source>
</evidence>
<dbReference type="InterPro" id="IPR036641">
    <property type="entry name" value="HPT_dom_sf"/>
</dbReference>
<evidence type="ECO:0000256" key="5">
    <source>
        <dbReference type="ARBA" id="ARBA00022553"/>
    </source>
</evidence>
<evidence type="ECO:0000256" key="1">
    <source>
        <dbReference type="ARBA" id="ARBA00000085"/>
    </source>
</evidence>
<evidence type="ECO:0000256" key="6">
    <source>
        <dbReference type="ARBA" id="ARBA00022692"/>
    </source>
</evidence>
<dbReference type="InterPro" id="IPR036097">
    <property type="entry name" value="HisK_dim/P_sf"/>
</dbReference>
<feature type="domain" description="Response regulatory" evidence="17">
    <location>
        <begin position="934"/>
        <end position="1060"/>
    </location>
</feature>
<evidence type="ECO:0000259" key="17">
    <source>
        <dbReference type="PROSITE" id="PS50110"/>
    </source>
</evidence>
<gene>
    <name evidence="19" type="ORF">QWZ16_07365</name>
</gene>
<dbReference type="SMART" id="SM00448">
    <property type="entry name" value="REC"/>
    <property type="match status" value="2"/>
</dbReference>
<dbReference type="SUPFAM" id="SSF52172">
    <property type="entry name" value="CheY-like"/>
    <property type="match status" value="2"/>
</dbReference>